<organism evidence="2">
    <name type="scientific">Caldithrix abyssi</name>
    <dbReference type="NCBI Taxonomy" id="187145"/>
    <lineage>
        <taxon>Bacteria</taxon>
        <taxon>Pseudomonadati</taxon>
        <taxon>Calditrichota</taxon>
        <taxon>Calditrichia</taxon>
        <taxon>Calditrichales</taxon>
        <taxon>Calditrichaceae</taxon>
        <taxon>Caldithrix</taxon>
    </lineage>
</organism>
<protein>
    <recommendedName>
        <fullName evidence="3">ATP synthase subunit I</fullName>
    </recommendedName>
</protein>
<keyword evidence="1" id="KW-0472">Membrane</keyword>
<feature type="transmembrane region" description="Helical" evidence="1">
    <location>
        <begin position="99"/>
        <end position="120"/>
    </location>
</feature>
<dbReference type="AlphaFoldDB" id="A0A7V4U2I6"/>
<name>A0A7V4U2I6_CALAY</name>
<keyword evidence="1" id="KW-0812">Transmembrane</keyword>
<gene>
    <name evidence="2" type="ORF">ENK44_14175</name>
</gene>
<dbReference type="Proteomes" id="UP000885779">
    <property type="component" value="Unassembled WGS sequence"/>
</dbReference>
<accession>A0A7V4U2I6</accession>
<sequence length="131" mass="15360">MSEFLKFSTGVLIVLLIYVFSAWLIGDQYLNDPKDHNALIYAGILATANIVAIFLIIRFTFHKDAKSFNKSFFLGYGIRFGILLIFIFILLSWEQVNNFTFLTALFILYFIYQIWEVVFLNKHFKQDSTHL</sequence>
<reference evidence="2" key="1">
    <citation type="journal article" date="2020" name="mSystems">
        <title>Genome- and Community-Level Interaction Insights into Carbon Utilization and Element Cycling Functions of Hydrothermarchaeota in Hydrothermal Sediment.</title>
        <authorList>
            <person name="Zhou Z."/>
            <person name="Liu Y."/>
            <person name="Xu W."/>
            <person name="Pan J."/>
            <person name="Luo Z.H."/>
            <person name="Li M."/>
        </authorList>
    </citation>
    <scope>NUCLEOTIDE SEQUENCE [LARGE SCALE GENOMIC DNA]</scope>
    <source>
        <strain evidence="2">HyVt-577</strain>
    </source>
</reference>
<proteinExistence type="predicted"/>
<feature type="transmembrane region" description="Helical" evidence="1">
    <location>
        <begin position="7"/>
        <end position="26"/>
    </location>
</feature>
<comment type="caution">
    <text evidence="2">The sequence shown here is derived from an EMBL/GenBank/DDBJ whole genome shotgun (WGS) entry which is preliminary data.</text>
</comment>
<evidence type="ECO:0008006" key="3">
    <source>
        <dbReference type="Google" id="ProtNLM"/>
    </source>
</evidence>
<dbReference type="EMBL" id="DRQG01000133">
    <property type="protein sequence ID" value="HGY56850.1"/>
    <property type="molecule type" value="Genomic_DNA"/>
</dbReference>
<evidence type="ECO:0000256" key="1">
    <source>
        <dbReference type="SAM" id="Phobius"/>
    </source>
</evidence>
<evidence type="ECO:0000313" key="2">
    <source>
        <dbReference type="EMBL" id="HGY56850.1"/>
    </source>
</evidence>
<feature type="transmembrane region" description="Helical" evidence="1">
    <location>
        <begin position="38"/>
        <end position="61"/>
    </location>
</feature>
<feature type="transmembrane region" description="Helical" evidence="1">
    <location>
        <begin position="73"/>
        <end position="93"/>
    </location>
</feature>
<keyword evidence="1" id="KW-1133">Transmembrane helix</keyword>